<proteinExistence type="predicted"/>
<comment type="caution">
    <text evidence="2">The sequence shown here is derived from an EMBL/GenBank/DDBJ whole genome shotgun (WGS) entry which is preliminary data.</text>
</comment>
<dbReference type="STRING" id="29422.Lbru_2507"/>
<sequence>MAIRVLSFDFDGCLYHRGYIYNFNDKEKYVLEANRKFLDAIKKDNGHYTRNIGFVGSNRQSKSIDLVNGKESCFVTIQQIVEDLGIELDKFLMADLYGNLAAGESFNRAIDADTPWDQHVEWKFDDTKASLIYAQVQKIAQENPDEEIVFEFFDDRGKGARRTEDILEWLNKFYSENPEMLPKNVTLKLNHYSGEEVTPLFEIKGTGIIDADYRQTVKDMAEAATPDYEGKLLIGVDPGIKVKELKRTAFVVGEKKSKETNVAEVSTTSTNDDGSEHSSVKQEEKKTAQTTKKPAERKSQAEMLFDEQLEIIKTKAAELCTREGITEDESEQQDELSAAGEAVKLYKALKAAGEGYFHGIDSRSKFKKQCGDAIEAARPKLEEHRGWKEFFANLASVIVSVLSVGIVNYATGKGALGLFPVKTDSAQKLDNLEESVVTIASLA</sequence>
<feature type="compositionally biased region" description="Polar residues" evidence="1">
    <location>
        <begin position="263"/>
        <end position="272"/>
    </location>
</feature>
<feature type="region of interest" description="Disordered" evidence="1">
    <location>
        <begin position="260"/>
        <end position="300"/>
    </location>
</feature>
<evidence type="ECO:0000256" key="1">
    <source>
        <dbReference type="SAM" id="MobiDB-lite"/>
    </source>
</evidence>
<dbReference type="EMBL" id="LNXV01000033">
    <property type="protein sequence ID" value="KTC78215.1"/>
    <property type="molecule type" value="Genomic_DNA"/>
</dbReference>
<dbReference type="PATRIC" id="fig|29422.6.peg.2670"/>
<gene>
    <name evidence="2" type="ORF">Lbru_2507</name>
</gene>
<protein>
    <submittedName>
        <fullName evidence="2">Dot/Icm T4SS effector</fullName>
    </submittedName>
</protein>
<name>A0A0W0S3Q9_9GAMM</name>
<dbReference type="OrthoDB" id="5653025at2"/>
<reference evidence="2 3" key="1">
    <citation type="submission" date="2015-11" db="EMBL/GenBank/DDBJ databases">
        <title>Genomic analysis of 38 Legionella species identifies large and diverse effector repertoires.</title>
        <authorList>
            <person name="Burstein D."/>
            <person name="Amaro F."/>
            <person name="Zusman T."/>
            <person name="Lifshitz Z."/>
            <person name="Cohen O."/>
            <person name="Gilbert J.A."/>
            <person name="Pupko T."/>
            <person name="Shuman H.A."/>
            <person name="Segal G."/>
        </authorList>
    </citation>
    <scope>NUCLEOTIDE SEQUENCE [LARGE SCALE GENOMIC DNA]</scope>
    <source>
        <strain evidence="2 3">ATCC 43878</strain>
    </source>
</reference>
<keyword evidence="3" id="KW-1185">Reference proteome</keyword>
<dbReference type="AlphaFoldDB" id="A0A0W0S3Q9"/>
<dbReference type="Proteomes" id="UP000054742">
    <property type="component" value="Unassembled WGS sequence"/>
</dbReference>
<dbReference type="RefSeq" id="WP_058442482.1">
    <property type="nucleotide sequence ID" value="NZ_CAAAHU010000004.1"/>
</dbReference>
<evidence type="ECO:0000313" key="3">
    <source>
        <dbReference type="Proteomes" id="UP000054742"/>
    </source>
</evidence>
<evidence type="ECO:0000313" key="2">
    <source>
        <dbReference type="EMBL" id="KTC78215.1"/>
    </source>
</evidence>
<feature type="compositionally biased region" description="Basic and acidic residues" evidence="1">
    <location>
        <begin position="274"/>
        <end position="300"/>
    </location>
</feature>
<organism evidence="2 3">
    <name type="scientific">Legionella brunensis</name>
    <dbReference type="NCBI Taxonomy" id="29422"/>
    <lineage>
        <taxon>Bacteria</taxon>
        <taxon>Pseudomonadati</taxon>
        <taxon>Pseudomonadota</taxon>
        <taxon>Gammaproteobacteria</taxon>
        <taxon>Legionellales</taxon>
        <taxon>Legionellaceae</taxon>
        <taxon>Legionella</taxon>
    </lineage>
</organism>
<accession>A0A0W0S3Q9</accession>